<dbReference type="PANTHER" id="PTHR43975:SF2">
    <property type="entry name" value="EG:BACR7A4.14 PROTEIN-RELATED"/>
    <property type="match status" value="1"/>
</dbReference>
<organism evidence="2">
    <name type="scientific">Medioppia subpectinata</name>
    <dbReference type="NCBI Taxonomy" id="1979941"/>
    <lineage>
        <taxon>Eukaryota</taxon>
        <taxon>Metazoa</taxon>
        <taxon>Ecdysozoa</taxon>
        <taxon>Arthropoda</taxon>
        <taxon>Chelicerata</taxon>
        <taxon>Arachnida</taxon>
        <taxon>Acari</taxon>
        <taxon>Acariformes</taxon>
        <taxon>Sarcoptiformes</taxon>
        <taxon>Oribatida</taxon>
        <taxon>Brachypylina</taxon>
        <taxon>Oppioidea</taxon>
        <taxon>Oppiidae</taxon>
        <taxon>Medioppia</taxon>
    </lineage>
</organism>
<reference evidence="2" key="1">
    <citation type="submission" date="2020-11" db="EMBL/GenBank/DDBJ databases">
        <authorList>
            <person name="Tran Van P."/>
        </authorList>
    </citation>
    <scope>NUCLEOTIDE SEQUENCE</scope>
</reference>
<evidence type="ECO:0000313" key="3">
    <source>
        <dbReference type="Proteomes" id="UP000759131"/>
    </source>
</evidence>
<protein>
    <submittedName>
        <fullName evidence="2">Uncharacterized protein</fullName>
    </submittedName>
</protein>
<dbReference type="EMBL" id="CAJPIZ010052043">
    <property type="protein sequence ID" value="CAG2122915.1"/>
    <property type="molecule type" value="Genomic_DNA"/>
</dbReference>
<evidence type="ECO:0000313" key="1">
    <source>
        <dbReference type="EMBL" id="CAD7650435.1"/>
    </source>
</evidence>
<keyword evidence="3" id="KW-1185">Reference proteome</keyword>
<sequence>MWKAVSDKYPLRRPGSTEDVAKAIVFLASNDSSFITGVQLKIDGGYLDSPHLALP</sequence>
<gene>
    <name evidence="1" type="ORF">OSB1V03_LOCUS22856</name>
    <name evidence="2" type="ORF">OSB1V03_LOCUS22860</name>
</gene>
<name>A0A7R9LZ81_9ACAR</name>
<evidence type="ECO:0000313" key="2">
    <source>
        <dbReference type="EMBL" id="CAD7650442.1"/>
    </source>
</evidence>
<dbReference type="Pfam" id="PF13561">
    <property type="entry name" value="adh_short_C2"/>
    <property type="match status" value="1"/>
</dbReference>
<dbReference type="EMBL" id="OC906618">
    <property type="protein sequence ID" value="CAD7650442.1"/>
    <property type="molecule type" value="Genomic_DNA"/>
</dbReference>
<dbReference type="InterPro" id="IPR002347">
    <property type="entry name" value="SDR_fam"/>
</dbReference>
<dbReference type="Gene3D" id="3.40.50.720">
    <property type="entry name" value="NAD(P)-binding Rossmann-like Domain"/>
    <property type="match status" value="1"/>
</dbReference>
<dbReference type="InterPro" id="IPR036291">
    <property type="entry name" value="NAD(P)-bd_dom_sf"/>
</dbReference>
<dbReference type="OrthoDB" id="1669814at2759"/>
<proteinExistence type="predicted"/>
<dbReference type="Proteomes" id="UP000759131">
    <property type="component" value="Unassembled WGS sequence"/>
</dbReference>
<dbReference type="EMBL" id="CAJPIZ010052010">
    <property type="protein sequence ID" value="CAG2122911.1"/>
    <property type="molecule type" value="Genomic_DNA"/>
</dbReference>
<dbReference type="AlphaFoldDB" id="A0A7R9LZ81"/>
<accession>A0A7R9LZ81</accession>
<dbReference type="PANTHER" id="PTHR43975">
    <property type="entry name" value="ZGC:101858"/>
    <property type="match status" value="1"/>
</dbReference>
<dbReference type="EMBL" id="OC906585">
    <property type="protein sequence ID" value="CAD7650435.1"/>
    <property type="molecule type" value="Genomic_DNA"/>
</dbReference>
<dbReference type="SUPFAM" id="SSF51735">
    <property type="entry name" value="NAD(P)-binding Rossmann-fold domains"/>
    <property type="match status" value="1"/>
</dbReference>